<dbReference type="OrthoDB" id="6778429at2759"/>
<feature type="compositionally biased region" description="Basic and acidic residues" evidence="1">
    <location>
        <begin position="197"/>
        <end position="219"/>
    </location>
</feature>
<protein>
    <submittedName>
        <fullName evidence="2">Uncharacterized protein</fullName>
    </submittedName>
</protein>
<organism evidence="2 3">
    <name type="scientific">Diabrotica balteata</name>
    <name type="common">Banded cucumber beetle</name>
    <dbReference type="NCBI Taxonomy" id="107213"/>
    <lineage>
        <taxon>Eukaryota</taxon>
        <taxon>Metazoa</taxon>
        <taxon>Ecdysozoa</taxon>
        <taxon>Arthropoda</taxon>
        <taxon>Hexapoda</taxon>
        <taxon>Insecta</taxon>
        <taxon>Pterygota</taxon>
        <taxon>Neoptera</taxon>
        <taxon>Endopterygota</taxon>
        <taxon>Coleoptera</taxon>
        <taxon>Polyphaga</taxon>
        <taxon>Cucujiformia</taxon>
        <taxon>Chrysomeloidea</taxon>
        <taxon>Chrysomelidae</taxon>
        <taxon>Galerucinae</taxon>
        <taxon>Diabroticina</taxon>
        <taxon>Diabroticites</taxon>
        <taxon>Diabrotica</taxon>
    </lineage>
</organism>
<evidence type="ECO:0000313" key="2">
    <source>
        <dbReference type="EMBL" id="CAG9828844.1"/>
    </source>
</evidence>
<proteinExistence type="predicted"/>
<feature type="compositionally biased region" description="Basic residues" evidence="1">
    <location>
        <begin position="32"/>
        <end position="44"/>
    </location>
</feature>
<feature type="region of interest" description="Disordered" evidence="1">
    <location>
        <begin position="18"/>
        <end position="45"/>
    </location>
</feature>
<gene>
    <name evidence="2" type="ORF">DIABBA_LOCUS2730</name>
</gene>
<evidence type="ECO:0000313" key="3">
    <source>
        <dbReference type="Proteomes" id="UP001153709"/>
    </source>
</evidence>
<name>A0A9N9SV05_DIABA</name>
<accession>A0A9N9SV05</accession>
<sequence length="231" mass="26217">MSSRFPLIRDYYPSKSPLCPVSPASGPPHPQPHQHHQQHHHQHLPQHPELWIGEETKRALPPHVYKYYLNRTRCYRRQSLKVLAHTLASALTGEIDPVDSNAELIDQHVNTSVPTSDTVDSFASCVEPRTQFDLDNIPSTSSILTSKMIPSELLEPILPVPSLTQKVTVKRCLTTVSKVLNSAQNIAVVKRKAVKQALKDKQKKEKKQDQLRKKIEAKKSFSNQKRNHLAK</sequence>
<dbReference type="AlphaFoldDB" id="A0A9N9SV05"/>
<evidence type="ECO:0000256" key="1">
    <source>
        <dbReference type="SAM" id="MobiDB-lite"/>
    </source>
</evidence>
<feature type="region of interest" description="Disordered" evidence="1">
    <location>
        <begin position="197"/>
        <end position="231"/>
    </location>
</feature>
<dbReference type="Proteomes" id="UP001153709">
    <property type="component" value="Chromosome 2"/>
</dbReference>
<reference evidence="2" key="1">
    <citation type="submission" date="2022-01" db="EMBL/GenBank/DDBJ databases">
        <authorList>
            <person name="King R."/>
        </authorList>
    </citation>
    <scope>NUCLEOTIDE SEQUENCE</scope>
</reference>
<dbReference type="EMBL" id="OU898277">
    <property type="protein sequence ID" value="CAG9828844.1"/>
    <property type="molecule type" value="Genomic_DNA"/>
</dbReference>
<keyword evidence="3" id="KW-1185">Reference proteome</keyword>